<dbReference type="SUPFAM" id="SSF53335">
    <property type="entry name" value="S-adenosyl-L-methionine-dependent methyltransferases"/>
    <property type="match status" value="1"/>
</dbReference>
<dbReference type="Gene3D" id="3.40.50.150">
    <property type="entry name" value="Vaccinia Virus protein VP39"/>
    <property type="match status" value="1"/>
</dbReference>
<reference evidence="4 5" key="1">
    <citation type="submission" date="2020-07" db="EMBL/GenBank/DDBJ databases">
        <title>Sequencing the genomes of 1000 actinobacteria strains.</title>
        <authorList>
            <person name="Klenk H.-P."/>
        </authorList>
    </citation>
    <scope>NUCLEOTIDE SEQUENCE [LARGE SCALE GENOMIC DNA]</scope>
    <source>
        <strain evidence="4 5">DSM 18448</strain>
    </source>
</reference>
<dbReference type="GO" id="GO:0008168">
    <property type="term" value="F:methyltransferase activity"/>
    <property type="evidence" value="ECO:0007669"/>
    <property type="project" value="UniProtKB-KW"/>
</dbReference>
<dbReference type="Proteomes" id="UP000579605">
    <property type="component" value="Unassembled WGS sequence"/>
</dbReference>
<name>A0A852ZKM6_9ACTN</name>
<dbReference type="PANTHER" id="PTHR43861:SF1">
    <property type="entry name" value="TRANS-ACONITATE 2-METHYLTRANSFERASE"/>
    <property type="match status" value="1"/>
</dbReference>
<evidence type="ECO:0000256" key="2">
    <source>
        <dbReference type="ARBA" id="ARBA00022679"/>
    </source>
</evidence>
<comment type="caution">
    <text evidence="4">The sequence shown here is derived from an EMBL/GenBank/DDBJ whole genome shotgun (WGS) entry which is preliminary data.</text>
</comment>
<dbReference type="InterPro" id="IPR029063">
    <property type="entry name" value="SAM-dependent_MTases_sf"/>
</dbReference>
<accession>A0A852ZKM6</accession>
<evidence type="ECO:0000259" key="3">
    <source>
        <dbReference type="Pfam" id="PF13649"/>
    </source>
</evidence>
<dbReference type="InterPro" id="IPR041698">
    <property type="entry name" value="Methyltransf_25"/>
</dbReference>
<evidence type="ECO:0000256" key="1">
    <source>
        <dbReference type="ARBA" id="ARBA00022603"/>
    </source>
</evidence>
<proteinExistence type="predicted"/>
<organism evidence="4 5">
    <name type="scientific">Actinopolymorpha rutila</name>
    <dbReference type="NCBI Taxonomy" id="446787"/>
    <lineage>
        <taxon>Bacteria</taxon>
        <taxon>Bacillati</taxon>
        <taxon>Actinomycetota</taxon>
        <taxon>Actinomycetes</taxon>
        <taxon>Propionibacteriales</taxon>
        <taxon>Actinopolymorphaceae</taxon>
        <taxon>Actinopolymorpha</taxon>
    </lineage>
</organism>
<gene>
    <name evidence="4" type="ORF">F4554_004800</name>
</gene>
<keyword evidence="2 4" id="KW-0808">Transferase</keyword>
<dbReference type="GO" id="GO:0032259">
    <property type="term" value="P:methylation"/>
    <property type="evidence" value="ECO:0007669"/>
    <property type="project" value="UniProtKB-KW"/>
</dbReference>
<dbReference type="Pfam" id="PF13649">
    <property type="entry name" value="Methyltransf_25"/>
    <property type="match status" value="1"/>
</dbReference>
<keyword evidence="5" id="KW-1185">Reference proteome</keyword>
<dbReference type="RefSeq" id="WP_179789622.1">
    <property type="nucleotide sequence ID" value="NZ_BAAARR010000005.1"/>
</dbReference>
<keyword evidence="1 4" id="KW-0489">Methyltransferase</keyword>
<dbReference type="PANTHER" id="PTHR43861">
    <property type="entry name" value="TRANS-ACONITATE 2-METHYLTRANSFERASE-RELATED"/>
    <property type="match status" value="1"/>
</dbReference>
<dbReference type="AlphaFoldDB" id="A0A852ZKM6"/>
<evidence type="ECO:0000313" key="4">
    <source>
        <dbReference type="EMBL" id="NYH92162.1"/>
    </source>
</evidence>
<protein>
    <submittedName>
        <fullName evidence="4">SAM-dependent methyltransferase</fullName>
    </submittedName>
</protein>
<dbReference type="CDD" id="cd02440">
    <property type="entry name" value="AdoMet_MTases"/>
    <property type="match status" value="1"/>
</dbReference>
<sequence length="264" mass="28487">MSDPEYSDDYTDPRLAVFYDQLNPWGPESDFYLDLVLAARSVLDVGCGTGAILRAARAAGHTGRLVGLDPAAAMLDQARAGSGMAGQATDVEWILGDLGSVSFDGEFDLVLMSGHVFQVFLTDDEIAATLAAVRAALDGDGRFAFETLNPRLRPWERWTNGAQVVAADGTVVDTANTDPRLVEPGIVEVVGRFASASWEREVLCPSRFRFVGEPELDGLLTAAGLSVEDRFGGWDRRPFTGQEPEIITIARPVRDTSARGAHRS</sequence>
<feature type="domain" description="Methyltransferase" evidence="3">
    <location>
        <begin position="42"/>
        <end position="141"/>
    </location>
</feature>
<dbReference type="EMBL" id="JACBZH010000001">
    <property type="protein sequence ID" value="NYH92162.1"/>
    <property type="molecule type" value="Genomic_DNA"/>
</dbReference>
<evidence type="ECO:0000313" key="5">
    <source>
        <dbReference type="Proteomes" id="UP000579605"/>
    </source>
</evidence>